<dbReference type="EMBL" id="MVKX01000013">
    <property type="protein sequence ID" value="OOV79657.1"/>
    <property type="molecule type" value="Genomic_DNA"/>
</dbReference>
<protein>
    <submittedName>
        <fullName evidence="1">Uncharacterized protein</fullName>
    </submittedName>
</protein>
<dbReference type="RefSeq" id="WP_078191593.1">
    <property type="nucleotide sequence ID" value="NZ_JAMCOZ010000011.1"/>
</dbReference>
<keyword evidence="2" id="KW-1185">Reference proteome</keyword>
<gene>
    <name evidence="1" type="ORF">B1202_16020</name>
</gene>
<dbReference type="Proteomes" id="UP000191160">
    <property type="component" value="Unassembled WGS sequence"/>
</dbReference>
<reference evidence="1 2" key="1">
    <citation type="submission" date="2017-02" db="EMBL/GenBank/DDBJ databases">
        <title>Acinetobacter sp. ANC 4945, whole genome shotgun sequencing project.</title>
        <authorList>
            <person name="Radolfova-Krizova L."/>
            <person name="Al Atrouni A."/>
            <person name="Nemec A."/>
        </authorList>
    </citation>
    <scope>NUCLEOTIDE SEQUENCE [LARGE SCALE GENOMIC DNA]</scope>
    <source>
        <strain evidence="1 2">ANC 4945</strain>
    </source>
</reference>
<evidence type="ECO:0000313" key="1">
    <source>
        <dbReference type="EMBL" id="OOV79657.1"/>
    </source>
</evidence>
<comment type="caution">
    <text evidence="1">The sequence shown here is derived from an EMBL/GenBank/DDBJ whole genome shotgun (WGS) entry which is preliminary data.</text>
</comment>
<sequence length="75" mass="8656">MNYFESINPSVRGEIVELKQFTDNNFVPPVPYTGSMRIEMNGWADFNSFKLIIEQSEPLPLHVTAVVIEQNINER</sequence>
<organism evidence="1 2">
    <name type="scientific">Acinetobacter amyesii</name>
    <dbReference type="NCBI Taxonomy" id="2942470"/>
    <lineage>
        <taxon>Bacteria</taxon>
        <taxon>Pseudomonadati</taxon>
        <taxon>Pseudomonadota</taxon>
        <taxon>Gammaproteobacteria</taxon>
        <taxon>Moraxellales</taxon>
        <taxon>Moraxellaceae</taxon>
        <taxon>Acinetobacter</taxon>
    </lineage>
</organism>
<proteinExistence type="predicted"/>
<dbReference type="AlphaFoldDB" id="A0A1T1GQC9"/>
<name>A0A1T1GQC9_9GAMM</name>
<evidence type="ECO:0000313" key="2">
    <source>
        <dbReference type="Proteomes" id="UP000191160"/>
    </source>
</evidence>
<accession>A0A1T1GQC9</accession>